<reference evidence="3" key="1">
    <citation type="submission" date="2016-06" db="UniProtKB">
        <authorList>
            <consortium name="WormBaseParasite"/>
        </authorList>
    </citation>
    <scope>IDENTIFICATION</scope>
</reference>
<organism evidence="2 3">
    <name type="scientific">Toxocara canis</name>
    <name type="common">Canine roundworm</name>
    <dbReference type="NCBI Taxonomy" id="6265"/>
    <lineage>
        <taxon>Eukaryota</taxon>
        <taxon>Metazoa</taxon>
        <taxon>Ecdysozoa</taxon>
        <taxon>Nematoda</taxon>
        <taxon>Chromadorea</taxon>
        <taxon>Rhabditida</taxon>
        <taxon>Spirurina</taxon>
        <taxon>Ascaridomorpha</taxon>
        <taxon>Ascaridoidea</taxon>
        <taxon>Toxocaridae</taxon>
        <taxon>Toxocara</taxon>
    </lineage>
</organism>
<protein>
    <submittedName>
        <fullName evidence="3">BEACH-type PH domain-containing protein</fullName>
    </submittedName>
</protein>
<evidence type="ECO:0000313" key="3">
    <source>
        <dbReference type="WBParaSite" id="TCNE_0001097901-mRNA-1"/>
    </source>
</evidence>
<dbReference type="Proteomes" id="UP000050794">
    <property type="component" value="Unassembled WGS sequence"/>
</dbReference>
<sequence>MARLLREDSLGSQSLAHVFVRSGLLRCVLESLAKTCITGAETVADLHFLEHLQAVLVLLISVAMSESGWKGLFEEHALEVLAALPIWMAPPKQAYTAEKGNGRIAELYMEIVELKIRLCLGVCASPRWRCISDKELRSSLLLSDDPGICDICFKAVCLIARSSELLNHLMRNDPHCPVVQMCAVFLSRIYTLEESSKGYIESTCLNALRTVPIDNLGVLQQSASAEKPSFNTPRKLFTTY</sequence>
<proteinExistence type="predicted"/>
<accession>A0A183UR59</accession>
<reference evidence="1 2" key="2">
    <citation type="submission" date="2018-11" db="EMBL/GenBank/DDBJ databases">
        <authorList>
            <consortium name="Pathogen Informatics"/>
        </authorList>
    </citation>
    <scope>NUCLEOTIDE SEQUENCE [LARGE SCALE GENOMIC DNA]</scope>
</reference>
<name>A0A183UR59_TOXCA</name>
<gene>
    <name evidence="1" type="ORF">TCNE_LOCUS10979</name>
</gene>
<keyword evidence="2" id="KW-1185">Reference proteome</keyword>
<dbReference type="AlphaFoldDB" id="A0A183UR59"/>
<evidence type="ECO:0000313" key="1">
    <source>
        <dbReference type="EMBL" id="VDM42300.1"/>
    </source>
</evidence>
<dbReference type="WBParaSite" id="TCNE_0001097901-mRNA-1">
    <property type="protein sequence ID" value="TCNE_0001097901-mRNA-1"/>
    <property type="gene ID" value="TCNE_0001097901"/>
</dbReference>
<dbReference type="EMBL" id="UYWY01020685">
    <property type="protein sequence ID" value="VDM42300.1"/>
    <property type="molecule type" value="Genomic_DNA"/>
</dbReference>
<evidence type="ECO:0000313" key="2">
    <source>
        <dbReference type="Proteomes" id="UP000050794"/>
    </source>
</evidence>